<accession>A0A9W6YGN4</accession>
<comment type="caution">
    <text evidence="2">The sequence shown here is derived from an EMBL/GenBank/DDBJ whole genome shotgun (WGS) entry which is preliminary data.</text>
</comment>
<dbReference type="AlphaFoldDB" id="A0A9W6YGN4"/>
<keyword evidence="3" id="KW-1185">Reference proteome</keyword>
<evidence type="ECO:0000313" key="2">
    <source>
        <dbReference type="EMBL" id="GMF63785.1"/>
    </source>
</evidence>
<feature type="region of interest" description="Disordered" evidence="1">
    <location>
        <begin position="137"/>
        <end position="209"/>
    </location>
</feature>
<organism evidence="2 3">
    <name type="scientific">Phytophthora fragariaefolia</name>
    <dbReference type="NCBI Taxonomy" id="1490495"/>
    <lineage>
        <taxon>Eukaryota</taxon>
        <taxon>Sar</taxon>
        <taxon>Stramenopiles</taxon>
        <taxon>Oomycota</taxon>
        <taxon>Peronosporomycetes</taxon>
        <taxon>Peronosporales</taxon>
        <taxon>Peronosporaceae</taxon>
        <taxon>Phytophthora</taxon>
    </lineage>
</organism>
<feature type="compositionally biased region" description="Low complexity" evidence="1">
    <location>
        <begin position="146"/>
        <end position="178"/>
    </location>
</feature>
<feature type="compositionally biased region" description="Low complexity" evidence="1">
    <location>
        <begin position="192"/>
        <end position="209"/>
    </location>
</feature>
<feature type="compositionally biased region" description="Basic residues" evidence="1">
    <location>
        <begin position="179"/>
        <end position="191"/>
    </location>
</feature>
<evidence type="ECO:0000256" key="1">
    <source>
        <dbReference type="SAM" id="MobiDB-lite"/>
    </source>
</evidence>
<evidence type="ECO:0000313" key="3">
    <source>
        <dbReference type="Proteomes" id="UP001165121"/>
    </source>
</evidence>
<dbReference type="Proteomes" id="UP001165121">
    <property type="component" value="Unassembled WGS sequence"/>
</dbReference>
<proteinExistence type="predicted"/>
<protein>
    <submittedName>
        <fullName evidence="2">Unnamed protein product</fullName>
    </submittedName>
</protein>
<gene>
    <name evidence="2" type="ORF">Pfra01_002780100</name>
</gene>
<dbReference type="EMBL" id="BSXT01007492">
    <property type="protein sequence ID" value="GMF63785.1"/>
    <property type="molecule type" value="Genomic_DNA"/>
</dbReference>
<reference evidence="2" key="1">
    <citation type="submission" date="2023-04" db="EMBL/GenBank/DDBJ databases">
        <title>Phytophthora fragariaefolia NBRC 109709.</title>
        <authorList>
            <person name="Ichikawa N."/>
            <person name="Sato H."/>
            <person name="Tonouchi N."/>
        </authorList>
    </citation>
    <scope>NUCLEOTIDE SEQUENCE</scope>
    <source>
        <strain evidence="2">NBRC 109709</strain>
    </source>
</reference>
<sequence>MWRLVTVANFTGDKTGGGEPAADMRIAARRAKSFVGVRERAERELERDTALNRQKFLADQNRELRATLSQVQAVRATTAPHPATGIKAETSAVPLSTTLNQVSSGVINDGVAPGTGYVHSKNTTEVGAAQLRVTLGTSLPKKETAGSSQGTKTVTTSKSSASKSESAAKGSASSVAKKNAAKKPASRRSSSRRAPVTTAAVPATTSTWT</sequence>
<name>A0A9W6YGN4_9STRA</name>